<evidence type="ECO:0000256" key="5">
    <source>
        <dbReference type="SAM" id="MobiDB-lite"/>
    </source>
</evidence>
<feature type="transmembrane region" description="Helical" evidence="6">
    <location>
        <begin position="33"/>
        <end position="51"/>
    </location>
</feature>
<accession>A0A9D6UXY5</accession>
<gene>
    <name evidence="7" type="ORF">HY912_03125</name>
</gene>
<feature type="region of interest" description="Disordered" evidence="5">
    <location>
        <begin position="181"/>
        <end position="203"/>
    </location>
</feature>
<dbReference type="AlphaFoldDB" id="A0A9D6UXY5"/>
<proteinExistence type="predicted"/>
<comment type="subcellular location">
    <subcellularLocation>
        <location evidence="1">Membrane</location>
        <topology evidence="1">Multi-pass membrane protein</topology>
    </subcellularLocation>
</comment>
<evidence type="ECO:0000256" key="3">
    <source>
        <dbReference type="ARBA" id="ARBA00022989"/>
    </source>
</evidence>
<keyword evidence="4 6" id="KW-0472">Membrane</keyword>
<dbReference type="Pfam" id="PF02674">
    <property type="entry name" value="Colicin_V"/>
    <property type="match status" value="1"/>
</dbReference>
<evidence type="ECO:0000256" key="1">
    <source>
        <dbReference type="ARBA" id="ARBA00004141"/>
    </source>
</evidence>
<evidence type="ECO:0000256" key="4">
    <source>
        <dbReference type="ARBA" id="ARBA00023136"/>
    </source>
</evidence>
<keyword evidence="3 6" id="KW-1133">Transmembrane helix</keyword>
<comment type="caution">
    <text evidence="7">The sequence shown here is derived from an EMBL/GenBank/DDBJ whole genome shotgun (WGS) entry which is preliminary data.</text>
</comment>
<evidence type="ECO:0000313" key="8">
    <source>
        <dbReference type="Proteomes" id="UP000807825"/>
    </source>
</evidence>
<feature type="transmembrane region" description="Helical" evidence="6">
    <location>
        <begin position="107"/>
        <end position="132"/>
    </location>
</feature>
<dbReference type="PANTHER" id="PTHR36926:SF1">
    <property type="entry name" value="COLICIN V PRODUCTION PROTEIN"/>
    <property type="match status" value="1"/>
</dbReference>
<name>A0A9D6UXY5_9BACT</name>
<dbReference type="InterPro" id="IPR052719">
    <property type="entry name" value="CvpA-like"/>
</dbReference>
<dbReference type="GO" id="GO:0016020">
    <property type="term" value="C:membrane"/>
    <property type="evidence" value="ECO:0007669"/>
    <property type="project" value="UniProtKB-SubCell"/>
</dbReference>
<dbReference type="Proteomes" id="UP000807825">
    <property type="component" value="Unassembled WGS sequence"/>
</dbReference>
<evidence type="ECO:0000256" key="2">
    <source>
        <dbReference type="ARBA" id="ARBA00022692"/>
    </source>
</evidence>
<dbReference type="PANTHER" id="PTHR36926">
    <property type="entry name" value="COLICIN V PRODUCTION PROTEIN"/>
    <property type="match status" value="1"/>
</dbReference>
<dbReference type="EMBL" id="JACRDE010000094">
    <property type="protein sequence ID" value="MBI5248465.1"/>
    <property type="molecule type" value="Genomic_DNA"/>
</dbReference>
<reference evidence="7" key="1">
    <citation type="submission" date="2020-07" db="EMBL/GenBank/DDBJ databases">
        <title>Huge and variable diversity of episymbiotic CPR bacteria and DPANN archaea in groundwater ecosystems.</title>
        <authorList>
            <person name="He C.Y."/>
            <person name="Keren R."/>
            <person name="Whittaker M."/>
            <person name="Farag I.F."/>
            <person name="Doudna J."/>
            <person name="Cate J.H.D."/>
            <person name="Banfield J.F."/>
        </authorList>
    </citation>
    <scope>NUCLEOTIDE SEQUENCE</scope>
    <source>
        <strain evidence="7">NC_groundwater_1664_Pr3_B-0.1um_52_9</strain>
    </source>
</reference>
<evidence type="ECO:0000256" key="6">
    <source>
        <dbReference type="SAM" id="Phobius"/>
    </source>
</evidence>
<evidence type="ECO:0000313" key="7">
    <source>
        <dbReference type="EMBL" id="MBI5248465.1"/>
    </source>
</evidence>
<dbReference type="InterPro" id="IPR003825">
    <property type="entry name" value="Colicin-V_CvpA"/>
</dbReference>
<sequence>MAFIESYNLIDVFILGTLLITLILGTWKGFVRSLTALASLVLGVAAAVRYYSLAQPYLSKVSSLDPQISSILSMVIIFILVQIVFLAIRWILDALLNVTKLSWLDRIFGAAMGLGAGFLIVAAAVQVILIGIPEWPLVKTSKLIGPVDQLAVKGMNYAPKQARDQVQSLIAKWKGTQEPALAAPQREAVSSQKPPGVPPGLVK</sequence>
<organism evidence="7 8">
    <name type="scientific">Desulfomonile tiedjei</name>
    <dbReference type="NCBI Taxonomy" id="2358"/>
    <lineage>
        <taxon>Bacteria</taxon>
        <taxon>Pseudomonadati</taxon>
        <taxon>Thermodesulfobacteriota</taxon>
        <taxon>Desulfomonilia</taxon>
        <taxon>Desulfomonilales</taxon>
        <taxon>Desulfomonilaceae</taxon>
        <taxon>Desulfomonile</taxon>
    </lineage>
</organism>
<keyword evidence="2 6" id="KW-0812">Transmembrane</keyword>
<protein>
    <submittedName>
        <fullName evidence="7">CvpA family protein</fullName>
    </submittedName>
</protein>
<feature type="transmembrane region" description="Helical" evidence="6">
    <location>
        <begin position="71"/>
        <end position="92"/>
    </location>
</feature>
<dbReference type="GO" id="GO:0009403">
    <property type="term" value="P:toxin biosynthetic process"/>
    <property type="evidence" value="ECO:0007669"/>
    <property type="project" value="InterPro"/>
</dbReference>
<feature type="transmembrane region" description="Helical" evidence="6">
    <location>
        <begin position="7"/>
        <end position="27"/>
    </location>
</feature>